<evidence type="ECO:0000256" key="4">
    <source>
        <dbReference type="ARBA" id="ARBA00023136"/>
    </source>
</evidence>
<sequence>MVAPNKTLETAFGTIGAVAWSLQIVPQIIKTWRRRDAAGLSTSLWIVWYLSGIFLGAYNIVQNLSIALQVQPQCFCLFSAIAAAQGIHYNHDRSVMASWLICILSLLIGGGVETGFVFAAKADASGKFTTALGVISAVLIVIGLLPQFWEVWKFKAVIGVSYIFLLVDMSGGVFSILSLVWTEGEFDAVASASYAAVIVLEAAIFALVPILNPSYYRRQARKHDEGTQSTQLEAAGASSAEEEGMAEKLRQAHKVAEESPREAASVDRRRVDIEEV</sequence>
<feature type="transmembrane region" description="Helical" evidence="6">
    <location>
        <begin position="193"/>
        <end position="212"/>
    </location>
</feature>
<feature type="transmembrane region" description="Helical" evidence="6">
    <location>
        <begin position="99"/>
        <end position="120"/>
    </location>
</feature>
<protein>
    <recommendedName>
        <fullName evidence="9">PQ loop repeat-domain-containing protein</fullName>
    </recommendedName>
</protein>
<dbReference type="InParanoid" id="A0A1Y2EIM8"/>
<feature type="compositionally biased region" description="Basic and acidic residues" evidence="5">
    <location>
        <begin position="245"/>
        <end position="276"/>
    </location>
</feature>
<name>A0A1Y2EIM8_9BASI</name>
<dbReference type="GO" id="GO:0016020">
    <property type="term" value="C:membrane"/>
    <property type="evidence" value="ECO:0007669"/>
    <property type="project" value="UniProtKB-SubCell"/>
</dbReference>
<accession>A0A1Y2EIM8</accession>
<feature type="transmembrane region" description="Helical" evidence="6">
    <location>
        <begin position="126"/>
        <end position="145"/>
    </location>
</feature>
<keyword evidence="3 6" id="KW-1133">Transmembrane helix</keyword>
<comment type="caution">
    <text evidence="7">The sequence shown here is derived from an EMBL/GenBank/DDBJ whole genome shotgun (WGS) entry which is preliminary data.</text>
</comment>
<dbReference type="AlphaFoldDB" id="A0A1Y2EIM8"/>
<keyword evidence="2 6" id="KW-0812">Transmembrane</keyword>
<feature type="transmembrane region" description="Helical" evidence="6">
    <location>
        <begin position="157"/>
        <end position="181"/>
    </location>
</feature>
<organism evidence="7 8">
    <name type="scientific">Leucosporidium creatinivorum</name>
    <dbReference type="NCBI Taxonomy" id="106004"/>
    <lineage>
        <taxon>Eukaryota</taxon>
        <taxon>Fungi</taxon>
        <taxon>Dikarya</taxon>
        <taxon>Basidiomycota</taxon>
        <taxon>Pucciniomycotina</taxon>
        <taxon>Microbotryomycetes</taxon>
        <taxon>Leucosporidiales</taxon>
        <taxon>Leucosporidium</taxon>
    </lineage>
</organism>
<dbReference type="PANTHER" id="PTHR16201">
    <property type="entry name" value="SEVEN TRANSMEMBRANE PROTEIN 1-RELATED"/>
    <property type="match status" value="1"/>
</dbReference>
<evidence type="ECO:0000256" key="5">
    <source>
        <dbReference type="SAM" id="MobiDB-lite"/>
    </source>
</evidence>
<evidence type="ECO:0000256" key="1">
    <source>
        <dbReference type="ARBA" id="ARBA00004141"/>
    </source>
</evidence>
<dbReference type="OrthoDB" id="407617at2759"/>
<reference evidence="7 8" key="1">
    <citation type="submission" date="2016-07" db="EMBL/GenBank/DDBJ databases">
        <title>Pervasive Adenine N6-methylation of Active Genes in Fungi.</title>
        <authorList>
            <consortium name="DOE Joint Genome Institute"/>
            <person name="Mondo S.J."/>
            <person name="Dannebaum R.O."/>
            <person name="Kuo R.C."/>
            <person name="Labutti K."/>
            <person name="Haridas S."/>
            <person name="Kuo A."/>
            <person name="Salamov A."/>
            <person name="Ahrendt S.R."/>
            <person name="Lipzen A."/>
            <person name="Sullivan W."/>
            <person name="Andreopoulos W.B."/>
            <person name="Clum A."/>
            <person name="Lindquist E."/>
            <person name="Daum C."/>
            <person name="Ramamoorthy G.K."/>
            <person name="Gryganskyi A."/>
            <person name="Culley D."/>
            <person name="Magnuson J.K."/>
            <person name="James T.Y."/>
            <person name="O'Malley M.A."/>
            <person name="Stajich J.E."/>
            <person name="Spatafora J.W."/>
            <person name="Visel A."/>
            <person name="Grigoriev I.V."/>
        </authorList>
    </citation>
    <scope>NUCLEOTIDE SEQUENCE [LARGE SCALE GENOMIC DNA]</scope>
    <source>
        <strain evidence="7 8">62-1032</strain>
    </source>
</reference>
<dbReference type="EMBL" id="MCGR01000055">
    <property type="protein sequence ID" value="ORY70645.1"/>
    <property type="molecule type" value="Genomic_DNA"/>
</dbReference>
<dbReference type="InterPro" id="IPR006603">
    <property type="entry name" value="PQ-loop_rpt"/>
</dbReference>
<dbReference type="Proteomes" id="UP000193467">
    <property type="component" value="Unassembled WGS sequence"/>
</dbReference>
<proteinExistence type="predicted"/>
<feature type="region of interest" description="Disordered" evidence="5">
    <location>
        <begin position="222"/>
        <end position="276"/>
    </location>
</feature>
<dbReference type="InterPro" id="IPR051415">
    <property type="entry name" value="LAAT-1"/>
</dbReference>
<dbReference type="SMART" id="SM00679">
    <property type="entry name" value="CTNS"/>
    <property type="match status" value="2"/>
</dbReference>
<dbReference type="Pfam" id="PF04193">
    <property type="entry name" value="PQ-loop"/>
    <property type="match status" value="2"/>
</dbReference>
<evidence type="ECO:0000256" key="2">
    <source>
        <dbReference type="ARBA" id="ARBA00022692"/>
    </source>
</evidence>
<keyword evidence="8" id="KW-1185">Reference proteome</keyword>
<feature type="transmembrane region" description="Helical" evidence="6">
    <location>
        <begin position="37"/>
        <end position="60"/>
    </location>
</feature>
<evidence type="ECO:0000256" key="3">
    <source>
        <dbReference type="ARBA" id="ARBA00022989"/>
    </source>
</evidence>
<comment type="subcellular location">
    <subcellularLocation>
        <location evidence="1">Membrane</location>
        <topology evidence="1">Multi-pass membrane protein</topology>
    </subcellularLocation>
</comment>
<evidence type="ECO:0000256" key="6">
    <source>
        <dbReference type="SAM" id="Phobius"/>
    </source>
</evidence>
<gene>
    <name evidence="7" type="ORF">BCR35DRAFT_319050</name>
</gene>
<evidence type="ECO:0008006" key="9">
    <source>
        <dbReference type="Google" id="ProtNLM"/>
    </source>
</evidence>
<dbReference type="PANTHER" id="PTHR16201:SF37">
    <property type="entry name" value="PQ-LOOP REPEAT-CONTAINING PROTEIN"/>
    <property type="match status" value="1"/>
</dbReference>
<keyword evidence="4 6" id="KW-0472">Membrane</keyword>
<evidence type="ECO:0000313" key="7">
    <source>
        <dbReference type="EMBL" id="ORY70645.1"/>
    </source>
</evidence>
<evidence type="ECO:0000313" key="8">
    <source>
        <dbReference type="Proteomes" id="UP000193467"/>
    </source>
</evidence>
<dbReference type="Gene3D" id="1.20.1280.290">
    <property type="match status" value="2"/>
</dbReference>